<comment type="similarity">
    <text evidence="1">Belongs to the isochorismatase family.</text>
</comment>
<accession>A0A2N3N1K6</accession>
<dbReference type="SUPFAM" id="SSF52499">
    <property type="entry name" value="Isochorismatase-like hydrolases"/>
    <property type="match status" value="1"/>
</dbReference>
<dbReference type="Proteomes" id="UP000233524">
    <property type="component" value="Unassembled WGS sequence"/>
</dbReference>
<dbReference type="OrthoDB" id="167809at2759"/>
<dbReference type="InterPro" id="IPR050272">
    <property type="entry name" value="Isochorismatase-like_hydrls"/>
</dbReference>
<proteinExistence type="inferred from homology"/>
<dbReference type="PANTHER" id="PTHR43540:SF9">
    <property type="entry name" value="FAMILY HYDROLASE, PUTATIVE (AFU_ORTHOLOGUE AFUA_2G08700)-RELATED"/>
    <property type="match status" value="1"/>
</dbReference>
<dbReference type="Gene3D" id="3.40.50.850">
    <property type="entry name" value="Isochorismatase-like"/>
    <property type="match status" value="1"/>
</dbReference>
<keyword evidence="2" id="KW-0378">Hydrolase</keyword>
<dbReference type="EMBL" id="NLAX01001034">
    <property type="protein sequence ID" value="PKS06303.1"/>
    <property type="molecule type" value="Genomic_DNA"/>
</dbReference>
<dbReference type="VEuPathDB" id="FungiDB:jhhlp_007051"/>
<reference evidence="4 5" key="1">
    <citation type="journal article" date="2017" name="G3 (Bethesda)">
        <title>First Draft Genome Sequence of the Pathogenic Fungus Lomentospora prolificans (Formerly Scedosporium prolificans).</title>
        <authorList>
            <person name="Luo R."/>
            <person name="Zimin A."/>
            <person name="Workman R."/>
            <person name="Fan Y."/>
            <person name="Pertea G."/>
            <person name="Grossman N."/>
            <person name="Wear M.P."/>
            <person name="Jia B."/>
            <person name="Miller H."/>
            <person name="Casadevall A."/>
            <person name="Timp W."/>
            <person name="Zhang S.X."/>
            <person name="Salzberg S.L."/>
        </authorList>
    </citation>
    <scope>NUCLEOTIDE SEQUENCE [LARGE SCALE GENOMIC DNA]</scope>
    <source>
        <strain evidence="4 5">JHH-5317</strain>
    </source>
</reference>
<dbReference type="InterPro" id="IPR036380">
    <property type="entry name" value="Isochorismatase-like_sf"/>
</dbReference>
<dbReference type="GO" id="GO:0016787">
    <property type="term" value="F:hydrolase activity"/>
    <property type="evidence" value="ECO:0007669"/>
    <property type="project" value="UniProtKB-KW"/>
</dbReference>
<protein>
    <recommendedName>
        <fullName evidence="3">Isochorismatase-like domain-containing protein</fullName>
    </recommendedName>
</protein>
<evidence type="ECO:0000256" key="2">
    <source>
        <dbReference type="ARBA" id="ARBA00022801"/>
    </source>
</evidence>
<evidence type="ECO:0000259" key="3">
    <source>
        <dbReference type="Pfam" id="PF00857"/>
    </source>
</evidence>
<organism evidence="4 5">
    <name type="scientific">Lomentospora prolificans</name>
    <dbReference type="NCBI Taxonomy" id="41688"/>
    <lineage>
        <taxon>Eukaryota</taxon>
        <taxon>Fungi</taxon>
        <taxon>Dikarya</taxon>
        <taxon>Ascomycota</taxon>
        <taxon>Pezizomycotina</taxon>
        <taxon>Sordariomycetes</taxon>
        <taxon>Hypocreomycetidae</taxon>
        <taxon>Microascales</taxon>
        <taxon>Microascaceae</taxon>
        <taxon>Lomentospora</taxon>
    </lineage>
</organism>
<comment type="caution">
    <text evidence="4">The sequence shown here is derived from an EMBL/GenBank/DDBJ whole genome shotgun (WGS) entry which is preliminary data.</text>
</comment>
<feature type="domain" description="Isochorismatase-like" evidence="3">
    <location>
        <begin position="224"/>
        <end position="306"/>
    </location>
</feature>
<evidence type="ECO:0000256" key="1">
    <source>
        <dbReference type="ARBA" id="ARBA00006336"/>
    </source>
</evidence>
<dbReference type="Pfam" id="PF00857">
    <property type="entry name" value="Isochorismatase"/>
    <property type="match status" value="1"/>
</dbReference>
<evidence type="ECO:0000313" key="4">
    <source>
        <dbReference type="EMBL" id="PKS06303.1"/>
    </source>
</evidence>
<name>A0A2N3N1K6_9PEZI</name>
<sequence length="341" mass="37013">MAPPPPPYPSNEITLGNPKRSCWTFDSSTGFYDLTHPTRSRHSRSYPCLRLKTTTEPIIVNPHKCALIVVDLQNLFLSRALGNRQSTLHHAEETLRMLAYPAAREAGIQIVHLTWGFTEEEIRSAPPPILRRFGTLLDRMNIQQGTCSSSASSASSLSFSVKSPTSPTLLKPTMAKPTLGDEIGPVTLWNKQIILGGRLLVRNTWNADLYESTRRAFTASHDTPLPDARFHKTRPSGFFWGGAPSGSGDAGGPDIVRYLRARGITTLFFGGAGTEAGIWASAQDACNWGFDVVLLADGCGTTAGEDMVRMVEDSCAEDVGFVTSCEELARGVAGMVGAEKR</sequence>
<dbReference type="InterPro" id="IPR000868">
    <property type="entry name" value="Isochorismatase-like_dom"/>
</dbReference>
<dbReference type="AlphaFoldDB" id="A0A2N3N1K6"/>
<dbReference type="STRING" id="41688.A0A2N3N1K6"/>
<gene>
    <name evidence="4" type="ORF">jhhlp_007051</name>
</gene>
<keyword evidence="5" id="KW-1185">Reference proteome</keyword>
<evidence type="ECO:0000313" key="5">
    <source>
        <dbReference type="Proteomes" id="UP000233524"/>
    </source>
</evidence>
<dbReference type="InParanoid" id="A0A2N3N1K6"/>
<dbReference type="PANTHER" id="PTHR43540">
    <property type="entry name" value="PEROXYUREIDOACRYLATE/UREIDOACRYLATE AMIDOHYDROLASE-RELATED"/>
    <property type="match status" value="1"/>
</dbReference>